<gene>
    <name evidence="4" type="ORF">EGD98_06000</name>
</gene>
<comment type="caution">
    <text evidence="4">The sequence shown here is derived from an EMBL/GenBank/DDBJ whole genome shotgun (WGS) entry which is preliminary data.</text>
</comment>
<evidence type="ECO:0000313" key="5">
    <source>
        <dbReference type="Proteomes" id="UP000783863"/>
    </source>
</evidence>
<dbReference type="Proteomes" id="UP000783863">
    <property type="component" value="Unassembled WGS sequence"/>
</dbReference>
<dbReference type="InterPro" id="IPR058604">
    <property type="entry name" value="DUF8167_3rd"/>
</dbReference>
<sequence length="400" mass="42663">MTGPVVLQIVTSWTQTAILSILGFGLLALVTASALAFVFRQYTTRQLPAGAGMLLGVSFVAVWLAVDSALTGTLVGDTGLAHYGTGAFLLGTFVVSAGAAETGRRIGDRIGCDVFDITHLDAQTDAVDLLQSARLVVELRVPTQIADADGYLSADDDVKSELAGRRFRFPRRLDIDDLESRFETRIQQDFGLDYVDVSLAEDGTVERVSVGVKPSGLGASLPPNTAGIAVRATPLPEAGVGDPVEVWTTGETEQFVTKGEFRSTDGETTTLLVDESDVAQLDQGEQYRLVTHPDTSSDLAEFIPVIRDVEETMTRVTVEAGGPLEGEFAGWLPVSVPVIDRAGTAIPFPAERETLQAGDVAYVIGTPADIARLDQYEADRERAREKADGSTEQVEAVGDD</sequence>
<dbReference type="AlphaFoldDB" id="A0A8J8CAL1"/>
<dbReference type="InterPro" id="IPR058603">
    <property type="entry name" value="DUF8167_2nd"/>
</dbReference>
<protein>
    <recommendedName>
        <fullName evidence="3">RCK C-terminal domain-containing protein</fullName>
    </recommendedName>
</protein>
<proteinExistence type="predicted"/>
<dbReference type="InterPro" id="IPR036721">
    <property type="entry name" value="RCK_C_sf"/>
</dbReference>
<dbReference type="PROSITE" id="PS51202">
    <property type="entry name" value="RCK_C"/>
    <property type="match status" value="1"/>
</dbReference>
<organism evidence="4 5">
    <name type="scientific">Haloarcula salinisoli</name>
    <dbReference type="NCBI Taxonomy" id="2487746"/>
    <lineage>
        <taxon>Archaea</taxon>
        <taxon>Methanobacteriati</taxon>
        <taxon>Methanobacteriota</taxon>
        <taxon>Stenosarchaea group</taxon>
        <taxon>Halobacteria</taxon>
        <taxon>Halobacteriales</taxon>
        <taxon>Haloarculaceae</taxon>
        <taxon>Haloarcula</taxon>
    </lineage>
</organism>
<name>A0A8J8CAL1_9EURY</name>
<feature type="compositionally biased region" description="Basic and acidic residues" evidence="1">
    <location>
        <begin position="377"/>
        <end position="389"/>
    </location>
</feature>
<dbReference type="Pfam" id="PF26503">
    <property type="entry name" value="DUF8167_3rd"/>
    <property type="match status" value="1"/>
</dbReference>
<dbReference type="SUPFAM" id="SSF116726">
    <property type="entry name" value="TrkA C-terminal domain-like"/>
    <property type="match status" value="1"/>
</dbReference>
<dbReference type="InterPro" id="IPR006037">
    <property type="entry name" value="RCK_C"/>
</dbReference>
<accession>A0A8J8CAL1</accession>
<dbReference type="EMBL" id="RKLQ01000001">
    <property type="protein sequence ID" value="MBX0303223.1"/>
    <property type="molecule type" value="Genomic_DNA"/>
</dbReference>
<feature type="transmembrane region" description="Helical" evidence="2">
    <location>
        <begin position="17"/>
        <end position="39"/>
    </location>
</feature>
<dbReference type="GO" id="GO:0006813">
    <property type="term" value="P:potassium ion transport"/>
    <property type="evidence" value="ECO:0007669"/>
    <property type="project" value="InterPro"/>
</dbReference>
<dbReference type="InterPro" id="IPR058480">
    <property type="entry name" value="DUF8167_N"/>
</dbReference>
<evidence type="ECO:0000256" key="1">
    <source>
        <dbReference type="SAM" id="MobiDB-lite"/>
    </source>
</evidence>
<dbReference type="Pfam" id="PF26501">
    <property type="entry name" value="DUF8167"/>
    <property type="match status" value="1"/>
</dbReference>
<feature type="region of interest" description="Disordered" evidence="1">
    <location>
        <begin position="377"/>
        <end position="400"/>
    </location>
</feature>
<keyword evidence="2" id="KW-0472">Membrane</keyword>
<feature type="transmembrane region" description="Helical" evidence="2">
    <location>
        <begin position="80"/>
        <end position="100"/>
    </location>
</feature>
<dbReference type="RefSeq" id="WP_220587439.1">
    <property type="nucleotide sequence ID" value="NZ_RKLQ01000001.1"/>
</dbReference>
<evidence type="ECO:0000259" key="3">
    <source>
        <dbReference type="PROSITE" id="PS51202"/>
    </source>
</evidence>
<dbReference type="GO" id="GO:0008324">
    <property type="term" value="F:monoatomic cation transmembrane transporter activity"/>
    <property type="evidence" value="ECO:0007669"/>
    <property type="project" value="InterPro"/>
</dbReference>
<dbReference type="Pfam" id="PF26502">
    <property type="entry name" value="DUF8167_2nd"/>
    <property type="match status" value="1"/>
</dbReference>
<feature type="transmembrane region" description="Helical" evidence="2">
    <location>
        <begin position="51"/>
        <end position="74"/>
    </location>
</feature>
<keyword evidence="2" id="KW-0812">Transmembrane</keyword>
<reference evidence="4" key="1">
    <citation type="submission" date="2021-06" db="EMBL/GenBank/DDBJ databases">
        <title>Halomicroarcula sp. F24A a new haloarchaeum isolated from saline soil.</title>
        <authorList>
            <person name="Duran-Viseras A."/>
            <person name="Sanchez-Porro C."/>
            <person name="Ventosa A."/>
        </authorList>
    </citation>
    <scope>NUCLEOTIDE SEQUENCE</scope>
    <source>
        <strain evidence="4">F24A</strain>
    </source>
</reference>
<keyword evidence="5" id="KW-1185">Reference proteome</keyword>
<evidence type="ECO:0000256" key="2">
    <source>
        <dbReference type="SAM" id="Phobius"/>
    </source>
</evidence>
<feature type="domain" description="RCK C-terminal" evidence="3">
    <location>
        <begin position="297"/>
        <end position="379"/>
    </location>
</feature>
<evidence type="ECO:0000313" key="4">
    <source>
        <dbReference type="EMBL" id="MBX0303223.1"/>
    </source>
</evidence>
<keyword evidence="2" id="KW-1133">Transmembrane helix</keyword>